<dbReference type="EMBL" id="VTPC01002338">
    <property type="protein sequence ID" value="KAF2900220.1"/>
    <property type="molecule type" value="Genomic_DNA"/>
</dbReference>
<dbReference type="Proteomes" id="UP000801492">
    <property type="component" value="Unassembled WGS sequence"/>
</dbReference>
<feature type="transmembrane region" description="Helical" evidence="1">
    <location>
        <begin position="250"/>
        <end position="271"/>
    </location>
</feature>
<gene>
    <name evidence="3" type="ORF">ILUMI_05972</name>
</gene>
<feature type="transmembrane region" description="Helical" evidence="1">
    <location>
        <begin position="328"/>
        <end position="348"/>
    </location>
</feature>
<feature type="transmembrane region" description="Helical" evidence="1">
    <location>
        <begin position="212"/>
        <end position="238"/>
    </location>
</feature>
<feature type="transmembrane region" description="Helical" evidence="1">
    <location>
        <begin position="170"/>
        <end position="192"/>
    </location>
</feature>
<feature type="transmembrane region" description="Helical" evidence="1">
    <location>
        <begin position="46"/>
        <end position="66"/>
    </location>
</feature>
<organism evidence="3 4">
    <name type="scientific">Ignelater luminosus</name>
    <name type="common">Cucubano</name>
    <name type="synonym">Pyrophorus luminosus</name>
    <dbReference type="NCBI Taxonomy" id="2038154"/>
    <lineage>
        <taxon>Eukaryota</taxon>
        <taxon>Metazoa</taxon>
        <taxon>Ecdysozoa</taxon>
        <taxon>Arthropoda</taxon>
        <taxon>Hexapoda</taxon>
        <taxon>Insecta</taxon>
        <taxon>Pterygota</taxon>
        <taxon>Neoptera</taxon>
        <taxon>Endopterygota</taxon>
        <taxon>Coleoptera</taxon>
        <taxon>Polyphaga</taxon>
        <taxon>Elateriformia</taxon>
        <taxon>Elateroidea</taxon>
        <taxon>Elateridae</taxon>
        <taxon>Agrypninae</taxon>
        <taxon>Pyrophorini</taxon>
        <taxon>Ignelater</taxon>
    </lineage>
</organism>
<keyword evidence="1" id="KW-1133">Transmembrane helix</keyword>
<keyword evidence="4" id="KW-1185">Reference proteome</keyword>
<evidence type="ECO:0000256" key="1">
    <source>
        <dbReference type="SAM" id="Phobius"/>
    </source>
</evidence>
<dbReference type="Pfam" id="PF01757">
    <property type="entry name" value="Acyl_transf_3"/>
    <property type="match status" value="1"/>
</dbReference>
<sequence>MMWIILAHKYALTLILPIKNYLNSFEFIGEPANMFIMNAYVSVDTFFLLGGVVLAYTFLIASENGVRFNVIFYYIHRYLRLTPLIAVIVGIYLTILKHFGSGPIWPNTIDFHLITSCEQNWWRTLLYIQNFGLIVEEICIGQTWYLGVDFQLFLISPLLLLPLKKWPKVTLIMIGFLSVCSSTAAFLTSFFLELGGNPSSQTDLEKSEAYIKYYYFATWIRCLPWLIGIIVGYGIFKIRRTQKELFINKIILLVLWVASLAVLYVCVFEGYDVAIGKADKVANAFHMALTRPAWAIALSWVIFACTTGYGGPINWFLTLPVFQVISKLTYSMYLTHYSVLLVIGAQMVAPPAFSNFQMLYGFWSDFMCTLGVSIVFSLAFESPIIAIEKYFYRKI</sequence>
<comment type="caution">
    <text evidence="3">The sequence shown here is derived from an EMBL/GenBank/DDBJ whole genome shotgun (WGS) entry which is preliminary data.</text>
</comment>
<dbReference type="OrthoDB" id="118951at2759"/>
<proteinExistence type="predicted"/>
<evidence type="ECO:0000259" key="2">
    <source>
        <dbReference type="Pfam" id="PF01757"/>
    </source>
</evidence>
<feature type="domain" description="Acyltransferase 3" evidence="2">
    <location>
        <begin position="30"/>
        <end position="380"/>
    </location>
</feature>
<protein>
    <recommendedName>
        <fullName evidence="2">Acyltransferase 3 domain-containing protein</fullName>
    </recommendedName>
</protein>
<dbReference type="AlphaFoldDB" id="A0A8K0DGL7"/>
<keyword evidence="1" id="KW-0472">Membrane</keyword>
<feature type="transmembrane region" description="Helical" evidence="1">
    <location>
        <begin position="360"/>
        <end position="380"/>
    </location>
</feature>
<feature type="transmembrane region" description="Helical" evidence="1">
    <location>
        <begin position="78"/>
        <end position="96"/>
    </location>
</feature>
<dbReference type="PANTHER" id="PTHR11161:SF0">
    <property type="entry name" value="O-ACYLTRANSFERASE LIKE PROTEIN"/>
    <property type="match status" value="1"/>
</dbReference>
<accession>A0A8K0DGL7</accession>
<feature type="transmembrane region" description="Helical" evidence="1">
    <location>
        <begin position="291"/>
        <end position="316"/>
    </location>
</feature>
<reference evidence="3" key="1">
    <citation type="submission" date="2019-08" db="EMBL/GenBank/DDBJ databases">
        <title>The genome of the North American firefly Photinus pyralis.</title>
        <authorList>
            <consortium name="Photinus pyralis genome working group"/>
            <person name="Fallon T.R."/>
            <person name="Sander Lower S.E."/>
            <person name="Weng J.-K."/>
        </authorList>
    </citation>
    <scope>NUCLEOTIDE SEQUENCE</scope>
    <source>
        <strain evidence="3">TRF0915ILg1</strain>
        <tissue evidence="3">Whole body</tissue>
    </source>
</reference>
<dbReference type="InterPro" id="IPR052728">
    <property type="entry name" value="O2_lipid_transport_reg"/>
</dbReference>
<evidence type="ECO:0000313" key="4">
    <source>
        <dbReference type="Proteomes" id="UP000801492"/>
    </source>
</evidence>
<evidence type="ECO:0000313" key="3">
    <source>
        <dbReference type="EMBL" id="KAF2900220.1"/>
    </source>
</evidence>
<dbReference type="GO" id="GO:0016747">
    <property type="term" value="F:acyltransferase activity, transferring groups other than amino-acyl groups"/>
    <property type="evidence" value="ECO:0007669"/>
    <property type="project" value="InterPro"/>
</dbReference>
<feature type="transmembrane region" description="Helical" evidence="1">
    <location>
        <begin position="144"/>
        <end position="163"/>
    </location>
</feature>
<dbReference type="InterPro" id="IPR002656">
    <property type="entry name" value="Acyl_transf_3_dom"/>
</dbReference>
<keyword evidence="1" id="KW-0812">Transmembrane</keyword>
<dbReference type="PANTHER" id="PTHR11161">
    <property type="entry name" value="O-ACYLTRANSFERASE"/>
    <property type="match status" value="1"/>
</dbReference>
<name>A0A8K0DGL7_IGNLU</name>